<dbReference type="Gene3D" id="3.30.420.10">
    <property type="entry name" value="Ribonuclease H-like superfamily/Ribonuclease H"/>
    <property type="match status" value="1"/>
</dbReference>
<dbReference type="SUPFAM" id="SSF53098">
    <property type="entry name" value="Ribonuclease H-like"/>
    <property type="match status" value="1"/>
</dbReference>
<accession>A0A8T0G3K5</accession>
<dbReference type="Proteomes" id="UP000807504">
    <property type="component" value="Unassembled WGS sequence"/>
</dbReference>
<reference evidence="2" key="1">
    <citation type="journal article" date="2020" name="bioRxiv">
        <title>Chromosome-level reference genome of the European wasp spider Argiope bruennichi: a resource for studies on range expansion and evolutionary adaptation.</title>
        <authorList>
            <person name="Sheffer M.M."/>
            <person name="Hoppe A."/>
            <person name="Krehenwinkel H."/>
            <person name="Uhl G."/>
            <person name="Kuss A.W."/>
            <person name="Jensen L."/>
            <person name="Jensen C."/>
            <person name="Gillespie R.G."/>
            <person name="Hoff K.J."/>
            <person name="Prost S."/>
        </authorList>
    </citation>
    <scope>NUCLEOTIDE SEQUENCE</scope>
</reference>
<dbReference type="GO" id="GO:0015074">
    <property type="term" value="P:DNA integration"/>
    <property type="evidence" value="ECO:0007669"/>
    <property type="project" value="InterPro"/>
</dbReference>
<gene>
    <name evidence="2" type="ORF">HNY73_000991</name>
</gene>
<protein>
    <submittedName>
        <fullName evidence="2">Gag-Pol polyprotein like</fullName>
    </submittedName>
</protein>
<organism evidence="2 3">
    <name type="scientific">Argiope bruennichi</name>
    <name type="common">Wasp spider</name>
    <name type="synonym">Aranea bruennichi</name>
    <dbReference type="NCBI Taxonomy" id="94029"/>
    <lineage>
        <taxon>Eukaryota</taxon>
        <taxon>Metazoa</taxon>
        <taxon>Ecdysozoa</taxon>
        <taxon>Arthropoda</taxon>
        <taxon>Chelicerata</taxon>
        <taxon>Arachnida</taxon>
        <taxon>Araneae</taxon>
        <taxon>Araneomorphae</taxon>
        <taxon>Entelegynae</taxon>
        <taxon>Araneoidea</taxon>
        <taxon>Araneidae</taxon>
        <taxon>Argiope</taxon>
    </lineage>
</organism>
<evidence type="ECO:0000313" key="3">
    <source>
        <dbReference type="Proteomes" id="UP000807504"/>
    </source>
</evidence>
<evidence type="ECO:0000259" key="1">
    <source>
        <dbReference type="PROSITE" id="PS50994"/>
    </source>
</evidence>
<dbReference type="InterPro" id="IPR036397">
    <property type="entry name" value="RNaseH_sf"/>
</dbReference>
<comment type="caution">
    <text evidence="2">The sequence shown here is derived from an EMBL/GenBank/DDBJ whole genome shotgun (WGS) entry which is preliminary data.</text>
</comment>
<evidence type="ECO:0000313" key="2">
    <source>
        <dbReference type="EMBL" id="KAF8796640.1"/>
    </source>
</evidence>
<dbReference type="GO" id="GO:0003676">
    <property type="term" value="F:nucleic acid binding"/>
    <property type="evidence" value="ECO:0007669"/>
    <property type="project" value="InterPro"/>
</dbReference>
<dbReference type="PROSITE" id="PS50994">
    <property type="entry name" value="INTEGRASE"/>
    <property type="match status" value="1"/>
</dbReference>
<dbReference type="EMBL" id="JABXBU010000001">
    <property type="protein sequence ID" value="KAF8796640.1"/>
    <property type="molecule type" value="Genomic_DNA"/>
</dbReference>
<sequence length="175" mass="20131">MSDMKAETCVETFFQGWIARFDVPDIITTDRGSQFESELFQAYTQFLGSQRIRTTSYHPASNGMVERFHRQLKDAVRCYCLSTPRWTSILPMVMLGIRASLKEDLSISPAELLYCEPLRLPGDFFRSCKTSPAIPEFIRRLKSKIQSLQIQSVFAHRFGCNDSRFRPTRLNSSTA</sequence>
<proteinExistence type="predicted"/>
<dbReference type="InterPro" id="IPR012337">
    <property type="entry name" value="RNaseH-like_sf"/>
</dbReference>
<dbReference type="InterPro" id="IPR001584">
    <property type="entry name" value="Integrase_cat-core"/>
</dbReference>
<name>A0A8T0G3K5_ARGBR</name>
<reference evidence="2" key="2">
    <citation type="submission" date="2020-06" db="EMBL/GenBank/DDBJ databases">
        <authorList>
            <person name="Sheffer M."/>
        </authorList>
    </citation>
    <scope>NUCLEOTIDE SEQUENCE</scope>
</reference>
<dbReference type="AlphaFoldDB" id="A0A8T0G3K5"/>
<dbReference type="PANTHER" id="PTHR38681:SF1">
    <property type="entry name" value="RETROVIRUS-RELATED POL POLYPROTEIN FROM TRANSPOSON 412-LIKE PROTEIN"/>
    <property type="match status" value="1"/>
</dbReference>
<feature type="domain" description="Integrase catalytic" evidence="1">
    <location>
        <begin position="1"/>
        <end position="117"/>
    </location>
</feature>
<dbReference type="PANTHER" id="PTHR38681">
    <property type="entry name" value="RETROVIRUS-RELATED POL POLYPROTEIN FROM TRANSPOSON 412-LIKE PROTEIN-RELATED"/>
    <property type="match status" value="1"/>
</dbReference>
<keyword evidence="3" id="KW-1185">Reference proteome</keyword>